<feature type="non-terminal residue" evidence="10">
    <location>
        <position position="1"/>
    </location>
</feature>
<comment type="cofactor">
    <cofactor evidence="1 6">
        <name>FAD</name>
        <dbReference type="ChEBI" id="CHEBI:57692"/>
    </cofactor>
</comment>
<dbReference type="PROSITE" id="PS00624">
    <property type="entry name" value="GMC_OXRED_2"/>
    <property type="match status" value="1"/>
</dbReference>
<keyword evidence="3 7" id="KW-0285">Flavoprotein</keyword>
<dbReference type="Gene3D" id="3.30.560.10">
    <property type="entry name" value="Glucose Oxidase, domain 3"/>
    <property type="match status" value="1"/>
</dbReference>
<dbReference type="OrthoDB" id="269227at2759"/>
<dbReference type="PROSITE" id="PS00623">
    <property type="entry name" value="GMC_OXRED_1"/>
    <property type="match status" value="1"/>
</dbReference>
<dbReference type="Gene3D" id="3.50.50.60">
    <property type="entry name" value="FAD/NAD(P)-binding domain"/>
    <property type="match status" value="1"/>
</dbReference>
<dbReference type="KEGG" id="mlr:MELLADRAFT_23953"/>
<feature type="domain" description="Glucose-methanol-choline oxidoreductase N-terminal" evidence="8">
    <location>
        <begin position="93"/>
        <end position="116"/>
    </location>
</feature>
<evidence type="ECO:0000256" key="7">
    <source>
        <dbReference type="RuleBase" id="RU003968"/>
    </source>
</evidence>
<dbReference type="InterPro" id="IPR012132">
    <property type="entry name" value="GMC_OxRdtase"/>
</dbReference>
<keyword evidence="11" id="KW-1185">Reference proteome</keyword>
<dbReference type="InterPro" id="IPR036188">
    <property type="entry name" value="FAD/NAD-bd_sf"/>
</dbReference>
<dbReference type="PANTHER" id="PTHR11552:SF147">
    <property type="entry name" value="CHOLINE DEHYDROGENASE, MITOCHONDRIAL"/>
    <property type="match status" value="1"/>
</dbReference>
<dbReference type="RefSeq" id="XP_007404125.1">
    <property type="nucleotide sequence ID" value="XM_007404063.1"/>
</dbReference>
<dbReference type="HOGENOM" id="CLU_002865_6_0_1"/>
<evidence type="ECO:0000259" key="8">
    <source>
        <dbReference type="PROSITE" id="PS00623"/>
    </source>
</evidence>
<dbReference type="GeneID" id="18926917"/>
<dbReference type="Proteomes" id="UP000001072">
    <property type="component" value="Unassembled WGS sequence"/>
</dbReference>
<dbReference type="eggNOG" id="KOG1238">
    <property type="taxonomic scope" value="Eukaryota"/>
</dbReference>
<comment type="similarity">
    <text evidence="2 7">Belongs to the GMC oxidoreductase family.</text>
</comment>
<feature type="domain" description="Glucose-methanol-choline oxidoreductase N-terminal" evidence="9">
    <location>
        <begin position="280"/>
        <end position="294"/>
    </location>
</feature>
<dbReference type="Pfam" id="PF00732">
    <property type="entry name" value="GMC_oxred_N"/>
    <property type="match status" value="1"/>
</dbReference>
<dbReference type="STRING" id="747676.F4R3D7"/>
<evidence type="ECO:0000313" key="11">
    <source>
        <dbReference type="Proteomes" id="UP000001072"/>
    </source>
</evidence>
<dbReference type="VEuPathDB" id="FungiDB:MELLADRAFT_23953"/>
<name>F4R3D7_MELLP</name>
<gene>
    <name evidence="10" type="ORF">MELLADRAFT_23953</name>
</gene>
<reference evidence="11" key="1">
    <citation type="journal article" date="2011" name="Proc. Natl. Acad. Sci. U.S.A.">
        <title>Obligate biotrophy features unraveled by the genomic analysis of rust fungi.</title>
        <authorList>
            <person name="Duplessis S."/>
            <person name="Cuomo C.A."/>
            <person name="Lin Y.-C."/>
            <person name="Aerts A."/>
            <person name="Tisserant E."/>
            <person name="Veneault-Fourrey C."/>
            <person name="Joly D.L."/>
            <person name="Hacquard S."/>
            <person name="Amselem J."/>
            <person name="Cantarel B.L."/>
            <person name="Chiu R."/>
            <person name="Coutinho P.M."/>
            <person name="Feau N."/>
            <person name="Field M."/>
            <person name="Frey P."/>
            <person name="Gelhaye E."/>
            <person name="Goldberg J."/>
            <person name="Grabherr M.G."/>
            <person name="Kodira C.D."/>
            <person name="Kohler A."/>
            <person name="Kuees U."/>
            <person name="Lindquist E.A."/>
            <person name="Lucas S.M."/>
            <person name="Mago R."/>
            <person name="Mauceli E."/>
            <person name="Morin E."/>
            <person name="Murat C."/>
            <person name="Pangilinan J.L."/>
            <person name="Park R."/>
            <person name="Pearson M."/>
            <person name="Quesneville H."/>
            <person name="Rouhier N."/>
            <person name="Sakthikumar S."/>
            <person name="Salamov A.A."/>
            <person name="Schmutz J."/>
            <person name="Selles B."/>
            <person name="Shapiro H."/>
            <person name="Tanguay P."/>
            <person name="Tuskan G.A."/>
            <person name="Henrissat B."/>
            <person name="Van de Peer Y."/>
            <person name="Rouze P."/>
            <person name="Ellis J.G."/>
            <person name="Dodds P.N."/>
            <person name="Schein J.E."/>
            <person name="Zhong S."/>
            <person name="Hamelin R.C."/>
            <person name="Grigoriev I.V."/>
            <person name="Szabo L.J."/>
            <person name="Martin F."/>
        </authorList>
    </citation>
    <scope>NUCLEOTIDE SEQUENCE [LARGE SCALE GENOMIC DNA]</scope>
    <source>
        <strain evidence="11">98AG31 / pathotype 3-4-7</strain>
    </source>
</reference>
<feature type="active site" description="Proton acceptor" evidence="5">
    <location>
        <position position="556"/>
    </location>
</feature>
<dbReference type="Pfam" id="PF05199">
    <property type="entry name" value="GMC_oxred_C"/>
    <property type="match status" value="1"/>
</dbReference>
<evidence type="ECO:0000259" key="9">
    <source>
        <dbReference type="PROSITE" id="PS00624"/>
    </source>
</evidence>
<feature type="binding site" evidence="6">
    <location>
        <position position="95"/>
    </location>
    <ligand>
        <name>FAD</name>
        <dbReference type="ChEBI" id="CHEBI:57692"/>
    </ligand>
</feature>
<keyword evidence="4 6" id="KW-0274">FAD</keyword>
<organism evidence="11">
    <name type="scientific">Melampsora larici-populina (strain 98AG31 / pathotype 3-4-7)</name>
    <name type="common">Poplar leaf rust fungus</name>
    <dbReference type="NCBI Taxonomy" id="747676"/>
    <lineage>
        <taxon>Eukaryota</taxon>
        <taxon>Fungi</taxon>
        <taxon>Dikarya</taxon>
        <taxon>Basidiomycota</taxon>
        <taxon>Pucciniomycotina</taxon>
        <taxon>Pucciniomycetes</taxon>
        <taxon>Pucciniales</taxon>
        <taxon>Melampsoraceae</taxon>
        <taxon>Melampsora</taxon>
    </lineage>
</organism>
<dbReference type="AlphaFoldDB" id="F4R3D7"/>
<evidence type="ECO:0000256" key="2">
    <source>
        <dbReference type="ARBA" id="ARBA00010790"/>
    </source>
</evidence>
<protein>
    <recommendedName>
        <fullName evidence="8 9">Glucose-methanol-choline oxidoreductase N-terminal domain-containing protein</fullName>
    </recommendedName>
</protein>
<feature type="binding site" evidence="6">
    <location>
        <begin position="103"/>
        <end position="106"/>
    </location>
    <ligand>
        <name>FAD</name>
        <dbReference type="ChEBI" id="CHEBI:57692"/>
    </ligand>
</feature>
<dbReference type="SUPFAM" id="SSF51905">
    <property type="entry name" value="FAD/NAD(P)-binding domain"/>
    <property type="match status" value="1"/>
</dbReference>
<accession>F4R3D7</accession>
<feature type="active site" description="Proton donor" evidence="5">
    <location>
        <position position="513"/>
    </location>
</feature>
<dbReference type="EMBL" id="GL883090">
    <property type="protein sequence ID" value="EGG13187.1"/>
    <property type="molecule type" value="Genomic_DNA"/>
</dbReference>
<feature type="binding site" evidence="6">
    <location>
        <position position="240"/>
    </location>
    <ligand>
        <name>FAD</name>
        <dbReference type="ChEBI" id="CHEBI:57692"/>
    </ligand>
</feature>
<evidence type="ECO:0000256" key="5">
    <source>
        <dbReference type="PIRSR" id="PIRSR000137-1"/>
    </source>
</evidence>
<proteinExistence type="inferred from homology"/>
<evidence type="ECO:0000256" key="4">
    <source>
        <dbReference type="ARBA" id="ARBA00022827"/>
    </source>
</evidence>
<evidence type="ECO:0000313" key="10">
    <source>
        <dbReference type="EMBL" id="EGG13187.1"/>
    </source>
</evidence>
<feature type="non-terminal residue" evidence="10">
    <location>
        <position position="577"/>
    </location>
</feature>
<dbReference type="InterPro" id="IPR007867">
    <property type="entry name" value="GMC_OxRtase_C"/>
</dbReference>
<dbReference type="GO" id="GO:0050660">
    <property type="term" value="F:flavin adenine dinucleotide binding"/>
    <property type="evidence" value="ECO:0007669"/>
    <property type="project" value="InterPro"/>
</dbReference>
<dbReference type="PIRSF" id="PIRSF000137">
    <property type="entry name" value="Alcohol_oxidase"/>
    <property type="match status" value="1"/>
</dbReference>
<dbReference type="PANTHER" id="PTHR11552">
    <property type="entry name" value="GLUCOSE-METHANOL-CHOLINE GMC OXIDOREDUCTASE"/>
    <property type="match status" value="1"/>
</dbReference>
<sequence>FLSTTIQKKSESTDAYDYIVVGGGTAGLAVASRISENKNISVLVLEAGRNGLNNTGISIPSLTGSTFRSEIDWNYTTVALSQAGNRTMIYPRGKVLGGSSAINFMVATKASRPDYDTFESLGNPGWGWAEFDKASRKSEKFIAPPATTNFTFAARYHGTQGPVKTTFPKYLPPSVQSFFLAAGSLRHARKLQDSFEGALEGPYYFPSTIDENAERMTSAKAYYFPIASRSNLAVLLDCEVDRLIVSKSDGGKVNVQGVEYSVHGSKKKVLAHKEVILSAGSIGTPAILERSGMGDPAILKKFDIPVVLDLPGVGSNLADHAVVFNTYQLKDGLTSGDNLQTNPTYAAEQMKLYNDKRDGIMTQVNPLLDYEPLSRILTKKELDEGLKILKSNSSTLPQPIFDAINAQLLNVQNSDTFINTSIALGTSLQYPLSRGTSHISSRDPTKPPLIDPGYFSHPFDLWLLAKATKYSRTIMTNAAWSGVISKEFTPGSAVKSDKDWKKHVKDSSSTTYHAVGTAAMLPRKLGGVVDPELKVYDVNNLRIVDASVFPTQIAAHPSMSVYALAELAASKILNPAK</sequence>
<dbReference type="GO" id="GO:0016614">
    <property type="term" value="F:oxidoreductase activity, acting on CH-OH group of donors"/>
    <property type="evidence" value="ECO:0007669"/>
    <property type="project" value="InterPro"/>
</dbReference>
<evidence type="ECO:0000256" key="1">
    <source>
        <dbReference type="ARBA" id="ARBA00001974"/>
    </source>
</evidence>
<evidence type="ECO:0000256" key="3">
    <source>
        <dbReference type="ARBA" id="ARBA00022630"/>
    </source>
</evidence>
<dbReference type="InterPro" id="IPR000172">
    <property type="entry name" value="GMC_OxRdtase_N"/>
</dbReference>
<evidence type="ECO:0000256" key="6">
    <source>
        <dbReference type="PIRSR" id="PIRSR000137-2"/>
    </source>
</evidence>
<dbReference type="SUPFAM" id="SSF54373">
    <property type="entry name" value="FAD-linked reductases, C-terminal domain"/>
    <property type="match status" value="1"/>
</dbReference>
<dbReference type="InParanoid" id="F4R3D7"/>